<sequence>MSAHSLRARIRSEMIEEIKATARKRLAVDGANLSLRGVARDMGIVASALYRYFPSRDDLLTALILEAYQALAAAVEAADAKPPATDLRGRWMAVCSSVRDWALAHPAEYSLLYGSPVPGYSAPEDTVAPAAAVVFRLVAIAQAGAEKLTPPPLSTPLPAPVHADLRRLIEQQQSSDLSEDVLSRVFVGWTQLFGLINFELFGRLNGTIEASADYFRHHMNVMADLVGLP</sequence>
<name>A0ABS0CFW4_9NOCA</name>
<feature type="DNA-binding region" description="H-T-H motif" evidence="4">
    <location>
        <begin position="34"/>
        <end position="53"/>
    </location>
</feature>
<dbReference type="InterPro" id="IPR009057">
    <property type="entry name" value="Homeodomain-like_sf"/>
</dbReference>
<dbReference type="InterPro" id="IPR001647">
    <property type="entry name" value="HTH_TetR"/>
</dbReference>
<dbReference type="PROSITE" id="PS50977">
    <property type="entry name" value="HTH_TETR_2"/>
    <property type="match status" value="1"/>
</dbReference>
<protein>
    <submittedName>
        <fullName evidence="6">TetR/AcrR family transcriptional regulator</fullName>
    </submittedName>
</protein>
<evidence type="ECO:0000313" key="7">
    <source>
        <dbReference type="Proteomes" id="UP000807309"/>
    </source>
</evidence>
<organism evidence="6 7">
    <name type="scientific">Nocardia abscessus</name>
    <dbReference type="NCBI Taxonomy" id="120957"/>
    <lineage>
        <taxon>Bacteria</taxon>
        <taxon>Bacillati</taxon>
        <taxon>Actinomycetota</taxon>
        <taxon>Actinomycetes</taxon>
        <taxon>Mycobacteriales</taxon>
        <taxon>Nocardiaceae</taxon>
        <taxon>Nocardia</taxon>
    </lineage>
</organism>
<keyword evidence="1" id="KW-0805">Transcription regulation</keyword>
<dbReference type="Gene3D" id="1.10.357.10">
    <property type="entry name" value="Tetracycline Repressor, domain 2"/>
    <property type="match status" value="1"/>
</dbReference>
<evidence type="ECO:0000256" key="2">
    <source>
        <dbReference type="ARBA" id="ARBA00023125"/>
    </source>
</evidence>
<dbReference type="RefSeq" id="WP_195035620.1">
    <property type="nucleotide sequence ID" value="NZ_JADLRE010000025.1"/>
</dbReference>
<dbReference type="Pfam" id="PF00440">
    <property type="entry name" value="TetR_N"/>
    <property type="match status" value="1"/>
</dbReference>
<dbReference type="InterPro" id="IPR025996">
    <property type="entry name" value="MT1864/Rv1816-like_C"/>
</dbReference>
<evidence type="ECO:0000256" key="3">
    <source>
        <dbReference type="ARBA" id="ARBA00023163"/>
    </source>
</evidence>
<evidence type="ECO:0000313" key="6">
    <source>
        <dbReference type="EMBL" id="MBF6228740.1"/>
    </source>
</evidence>
<feature type="domain" description="HTH tetR-type" evidence="5">
    <location>
        <begin position="12"/>
        <end position="71"/>
    </location>
</feature>
<evidence type="ECO:0000259" key="5">
    <source>
        <dbReference type="PROSITE" id="PS50977"/>
    </source>
</evidence>
<reference evidence="6 7" key="1">
    <citation type="submission" date="2020-10" db="EMBL/GenBank/DDBJ databases">
        <title>Identification of Nocardia species via Next-generation sequencing and recognition of intraspecies genetic diversity.</title>
        <authorList>
            <person name="Li P."/>
            <person name="Li P."/>
            <person name="Lu B."/>
        </authorList>
    </citation>
    <scope>NUCLEOTIDE SEQUENCE [LARGE SCALE GENOMIC DNA]</scope>
    <source>
        <strain evidence="6 7">N-11</strain>
    </source>
</reference>
<comment type="caution">
    <text evidence="6">The sequence shown here is derived from an EMBL/GenBank/DDBJ whole genome shotgun (WGS) entry which is preliminary data.</text>
</comment>
<keyword evidence="2 4" id="KW-0238">DNA-binding</keyword>
<dbReference type="SUPFAM" id="SSF48498">
    <property type="entry name" value="Tetracyclin repressor-like, C-terminal domain"/>
    <property type="match status" value="1"/>
</dbReference>
<evidence type="ECO:0000256" key="1">
    <source>
        <dbReference type="ARBA" id="ARBA00023015"/>
    </source>
</evidence>
<dbReference type="SUPFAM" id="SSF46689">
    <property type="entry name" value="Homeodomain-like"/>
    <property type="match status" value="1"/>
</dbReference>
<proteinExistence type="predicted"/>
<dbReference type="Proteomes" id="UP000807309">
    <property type="component" value="Unassembled WGS sequence"/>
</dbReference>
<dbReference type="EMBL" id="JADLRE010000025">
    <property type="protein sequence ID" value="MBF6228740.1"/>
    <property type="molecule type" value="Genomic_DNA"/>
</dbReference>
<keyword evidence="3" id="KW-0804">Transcription</keyword>
<dbReference type="Pfam" id="PF13305">
    <property type="entry name" value="TetR_C_33"/>
    <property type="match status" value="1"/>
</dbReference>
<dbReference type="InterPro" id="IPR036271">
    <property type="entry name" value="Tet_transcr_reg_TetR-rel_C_sf"/>
</dbReference>
<keyword evidence="7" id="KW-1185">Reference proteome</keyword>
<evidence type="ECO:0000256" key="4">
    <source>
        <dbReference type="PROSITE-ProRule" id="PRU00335"/>
    </source>
</evidence>
<accession>A0ABS0CFW4</accession>
<gene>
    <name evidence="6" type="ORF">IU470_27020</name>
</gene>